<dbReference type="RefSeq" id="WP_076480472.1">
    <property type="nucleotide sequence ID" value="NZ_FTNT01000008.1"/>
</dbReference>
<keyword evidence="5" id="KW-1185">Reference proteome</keyword>
<dbReference type="AlphaFoldDB" id="A0A1N7GGR6"/>
<name>A0A1N7GGR6_9NOCA</name>
<evidence type="ECO:0000313" key="4">
    <source>
        <dbReference type="EMBL" id="SIS11706.1"/>
    </source>
</evidence>
<proteinExistence type="predicted"/>
<feature type="repeat" description="ANK" evidence="3">
    <location>
        <begin position="39"/>
        <end position="71"/>
    </location>
</feature>
<evidence type="ECO:0000313" key="5">
    <source>
        <dbReference type="Proteomes" id="UP000186218"/>
    </source>
</evidence>
<organism evidence="4 5">
    <name type="scientific">Williamsia sterculiae</name>
    <dbReference type="NCBI Taxonomy" id="1344003"/>
    <lineage>
        <taxon>Bacteria</taxon>
        <taxon>Bacillati</taxon>
        <taxon>Actinomycetota</taxon>
        <taxon>Actinomycetes</taxon>
        <taxon>Mycobacteriales</taxon>
        <taxon>Nocardiaceae</taxon>
        <taxon>Williamsia</taxon>
    </lineage>
</organism>
<dbReference type="EMBL" id="FTNT01000008">
    <property type="protein sequence ID" value="SIS11706.1"/>
    <property type="molecule type" value="Genomic_DNA"/>
</dbReference>
<evidence type="ECO:0000256" key="2">
    <source>
        <dbReference type="ARBA" id="ARBA00023043"/>
    </source>
</evidence>
<dbReference type="PANTHER" id="PTHR24171">
    <property type="entry name" value="ANKYRIN REPEAT DOMAIN-CONTAINING PROTEIN 39-RELATED"/>
    <property type="match status" value="1"/>
</dbReference>
<keyword evidence="1" id="KW-0677">Repeat</keyword>
<dbReference type="InterPro" id="IPR036770">
    <property type="entry name" value="Ankyrin_rpt-contain_sf"/>
</dbReference>
<dbReference type="PANTHER" id="PTHR24171:SF9">
    <property type="entry name" value="ANKYRIN REPEAT DOMAIN-CONTAINING PROTEIN 39"/>
    <property type="match status" value="1"/>
</dbReference>
<keyword evidence="2 3" id="KW-0040">ANK repeat</keyword>
<gene>
    <name evidence="4" type="ORF">SAMN05445060_2760</name>
</gene>
<accession>A0A1N7GGR6</accession>
<dbReference type="Gene3D" id="1.25.40.20">
    <property type="entry name" value="Ankyrin repeat-containing domain"/>
    <property type="match status" value="1"/>
</dbReference>
<dbReference type="SMART" id="SM00248">
    <property type="entry name" value="ANK"/>
    <property type="match status" value="3"/>
</dbReference>
<dbReference type="Pfam" id="PF12796">
    <property type="entry name" value="Ank_2"/>
    <property type="match status" value="1"/>
</dbReference>
<protein>
    <submittedName>
        <fullName evidence="4">Ankyrin repeat-containing protein</fullName>
    </submittedName>
</protein>
<dbReference type="InterPro" id="IPR002110">
    <property type="entry name" value="Ankyrin_rpt"/>
</dbReference>
<evidence type="ECO:0000256" key="1">
    <source>
        <dbReference type="ARBA" id="ARBA00022737"/>
    </source>
</evidence>
<dbReference type="SUPFAM" id="SSF48403">
    <property type="entry name" value="Ankyrin repeat"/>
    <property type="match status" value="1"/>
</dbReference>
<reference evidence="4 5" key="1">
    <citation type="submission" date="2017-01" db="EMBL/GenBank/DDBJ databases">
        <authorList>
            <person name="Mah S.A."/>
            <person name="Swanson W.J."/>
            <person name="Moy G.W."/>
            <person name="Vacquier V.D."/>
        </authorList>
    </citation>
    <scope>NUCLEOTIDE SEQUENCE [LARGE SCALE GENOMIC DNA]</scope>
    <source>
        <strain evidence="4 5">CPCC 203464</strain>
    </source>
</reference>
<dbReference type="PROSITE" id="PS50088">
    <property type="entry name" value="ANK_REPEAT"/>
    <property type="match status" value="1"/>
</dbReference>
<dbReference type="PROSITE" id="PS50297">
    <property type="entry name" value="ANK_REP_REGION"/>
    <property type="match status" value="1"/>
</dbReference>
<dbReference type="OrthoDB" id="9812708at2"/>
<dbReference type="Proteomes" id="UP000186218">
    <property type="component" value="Unassembled WGS sequence"/>
</dbReference>
<dbReference type="STRING" id="1344003.SAMN05445060_2760"/>
<sequence>MADQSKLSSLISLAYYGESAEIYELLSQGAVDPNITDAEGMTALHAAVQQGHLDVVRVLIAAEASINRRNTAGLTPIFMLAGCPLDRQVAMIGELVEAGASLRAAARNGVTAEQLLFDVGGTELREWLAARH</sequence>
<evidence type="ECO:0000256" key="3">
    <source>
        <dbReference type="PROSITE-ProRule" id="PRU00023"/>
    </source>
</evidence>
<dbReference type="PRINTS" id="PR01415">
    <property type="entry name" value="ANKYRIN"/>
</dbReference>